<dbReference type="Pfam" id="PF04616">
    <property type="entry name" value="Glyco_hydro_43"/>
    <property type="match status" value="1"/>
</dbReference>
<evidence type="ECO:0000256" key="10">
    <source>
        <dbReference type="SAM" id="SignalP"/>
    </source>
</evidence>
<dbReference type="InterPro" id="IPR008979">
    <property type="entry name" value="Galactose-bd-like_sf"/>
</dbReference>
<protein>
    <recommendedName>
        <fullName evidence="4">non-reducing end alpha-L-arabinofuranosidase</fullName>
        <ecNumber evidence="4">3.2.1.55</ecNumber>
    </recommendedName>
</protein>
<dbReference type="EC" id="3.2.1.55" evidence="4"/>
<dbReference type="Gene3D" id="2.115.10.20">
    <property type="entry name" value="Glycosyl hydrolase domain, family 43"/>
    <property type="match status" value="2"/>
</dbReference>
<proteinExistence type="inferred from homology"/>
<dbReference type="GO" id="GO:0046556">
    <property type="term" value="F:alpha-L-arabinofuranosidase activity"/>
    <property type="evidence" value="ECO:0007669"/>
    <property type="project" value="UniProtKB-EC"/>
</dbReference>
<dbReference type="SUPFAM" id="SSF49785">
    <property type="entry name" value="Galactose-binding domain-like"/>
    <property type="match status" value="1"/>
</dbReference>
<dbReference type="InterPro" id="IPR055235">
    <property type="entry name" value="ASD1_cat"/>
</dbReference>
<dbReference type="InterPro" id="IPR023296">
    <property type="entry name" value="Glyco_hydro_beta-prop_sf"/>
</dbReference>
<dbReference type="InterPro" id="IPR006710">
    <property type="entry name" value="Glyco_hydro_43"/>
</dbReference>
<sequence length="1238" mass="137996" precursor="true">MNRLHSIAIVRLFFCLTALLMVDASQADWLFTSFRGSGDGLHLAYSNDARNWTEIRGNRLKPEVGSKLMRDPHIVRGPDNTFHMVWTSGWGDKGIGYASSQDLVNWSEQKFLPLMEHESDCRTCWAPEAIYDARNRQFIVMWSSDIPSASPEENPKGGYHRAYYVTTRDFETFSKPKMLFDPGFNNIDTTMLKVGNKYRIVFKETDDQPAGIWGRICGAEADSPTGPFKLLEKPIIANERVEGPAVVEVDGSTLLYVDYYANGRYGCRESSDWQNWRDVTRDCTIIDGQRHGSIIEVSHEELAKIDPSAGAEPPQAVLTGVNADPHIAFFGDRCYLYPTTDGTEGWRSTSFQCWSSDDLVNWKNEGVILDLPRDLEWADLHAWAPACATKNGKYYYYYSADKNIGVAVADRPEGPFRDPLGKPLVSSSDYSRMQAIDPMVFVDDDGQAYLFWGQGRCKAVPLNDDMISFDPKEVRDITPPGYNEGPFVHKRKGLYYLTWSEFDTRDPRYSVAYATSSSPLGPYTKAKQNPILKQKGIVKGAGHHSLANIPGTDDWVIAYHRFRIPGGDGYHRETCLSPLRFNDDGSIEPVDVYEAVKPTKWSAAESAAPATKVEIDLSQPGKEISADLFGIFFEDLNYAADGGLYAELVENRSFEYSVSDNGSWNALTNWRLLERDGGKGHVVAESNQPLHANNPHYAVLGVIRNEGLVGIENRGFQGLPIEKGKPYDFSLFARQIAGSDGDLLVRLEAEDGAVLAEANLGKPTSSWKQLQATLTAEGSTDKARLIVASRGIGRVALDMVSLFPQDTFKGRKNGLRKDLAQTIADLKPKFVRFPGGCLVHGDGLDNMYRWQDTIGPVHERKSQRNIWTYHQTFGLGYFEYFQFCEDIGAKPVPVVPAGVCCQNAGARITRKWGEGQRGIPLDDMPEYIQEVLNLIEYANGPADSPWGSKRAAAGHPEPFGLEYLGIGNEDAITPEFEERFRMIHRAVEAAHPEITVIGTVGPFSDGEDFDKGWLIANDMHLAMVDEHYYRTPEWFLENLSRYDSYDREKSAVYLGEYAAHERDRRTTLRSALAEAAYMTHLERNGDIVRLSSYAPLLGKVGRTQWNPDLIYFDNQSVSPTINYYVQQMFSAGSGDTYLATECEQPMSVVRDHATGDVVIKLVNLESTARKFEFELSGAAGLASSASCTTLTGPLMHDNKLGDTGRVEPVNSTISVGPEFEYTAPGNSLTVIRLTPSGK</sequence>
<keyword evidence="13" id="KW-1185">Reference proteome</keyword>
<keyword evidence="5 10" id="KW-0732">Signal</keyword>
<feature type="site" description="Important for catalytic activity, responsible for pKa modulation of the active site Glu and correct orientation of both the proton donor and substrate" evidence="9">
    <location>
        <position position="437"/>
    </location>
</feature>
<accession>A0A518AKA7</accession>
<dbReference type="InterPro" id="IPR051563">
    <property type="entry name" value="Glycosyl_Hydrolase_51"/>
</dbReference>
<dbReference type="Pfam" id="PF22848">
    <property type="entry name" value="ASD1_dom"/>
    <property type="match status" value="1"/>
</dbReference>
<dbReference type="GO" id="GO:0046373">
    <property type="term" value="P:L-arabinose metabolic process"/>
    <property type="evidence" value="ECO:0007669"/>
    <property type="project" value="InterPro"/>
</dbReference>
<evidence type="ECO:0000256" key="1">
    <source>
        <dbReference type="ARBA" id="ARBA00001462"/>
    </source>
</evidence>
<feature type="signal peptide" evidence="10">
    <location>
        <begin position="1"/>
        <end position="27"/>
    </location>
</feature>
<comment type="similarity">
    <text evidence="3">Belongs to the glycosyl hydrolase 43 family.</text>
</comment>
<comment type="catalytic activity">
    <reaction evidence="1">
        <text>Hydrolysis of terminal non-reducing alpha-L-arabinofuranoside residues in alpha-L-arabinosides.</text>
        <dbReference type="EC" id="3.2.1.55"/>
    </reaction>
</comment>
<dbReference type="SUPFAM" id="SSF75005">
    <property type="entry name" value="Arabinanase/levansucrase/invertase"/>
    <property type="match status" value="2"/>
</dbReference>
<evidence type="ECO:0000256" key="2">
    <source>
        <dbReference type="ARBA" id="ARBA00007186"/>
    </source>
</evidence>
<dbReference type="Gene3D" id="2.60.40.1180">
    <property type="entry name" value="Golgi alpha-mannosidase II"/>
    <property type="match status" value="1"/>
</dbReference>
<feature type="domain" description="Alpha-L-arabinofuranosidase C-terminal" evidence="11">
    <location>
        <begin position="1055"/>
        <end position="1227"/>
    </location>
</feature>
<dbReference type="InterPro" id="IPR013780">
    <property type="entry name" value="Glyco_hydro_b"/>
</dbReference>
<gene>
    <name evidence="12" type="ORF">Pan181_13000</name>
</gene>
<dbReference type="Gene3D" id="3.20.20.80">
    <property type="entry name" value="Glycosidases"/>
    <property type="match status" value="1"/>
</dbReference>
<dbReference type="SMART" id="SM00813">
    <property type="entry name" value="Alpha-L-AF_C"/>
    <property type="match status" value="1"/>
</dbReference>
<feature type="active site" description="Proton acceptor" evidence="8">
    <location>
        <position position="324"/>
    </location>
</feature>
<dbReference type="PANTHER" id="PTHR31776:SF26">
    <property type="entry name" value="SECRETED ARABINOSIDASE"/>
    <property type="match status" value="1"/>
</dbReference>
<evidence type="ECO:0000313" key="12">
    <source>
        <dbReference type="EMBL" id="QDU55114.1"/>
    </source>
</evidence>
<dbReference type="KEGG" id="amuc:Pan181_13000"/>
<dbReference type="Pfam" id="PF06964">
    <property type="entry name" value="Alpha-L-AF_C"/>
    <property type="match status" value="1"/>
</dbReference>
<evidence type="ECO:0000256" key="7">
    <source>
        <dbReference type="ARBA" id="ARBA00023295"/>
    </source>
</evidence>
<evidence type="ECO:0000259" key="11">
    <source>
        <dbReference type="SMART" id="SM00813"/>
    </source>
</evidence>
<dbReference type="InterPro" id="IPR017853">
    <property type="entry name" value="GH"/>
</dbReference>
<evidence type="ECO:0000313" key="13">
    <source>
        <dbReference type="Proteomes" id="UP000315750"/>
    </source>
</evidence>
<feature type="active site" description="Proton donor" evidence="8">
    <location>
        <position position="484"/>
    </location>
</feature>
<dbReference type="CDD" id="cd08983">
    <property type="entry name" value="GH43_Bt3655-like"/>
    <property type="match status" value="1"/>
</dbReference>
<keyword evidence="6 12" id="KW-0378">Hydrolase</keyword>
<evidence type="ECO:0000256" key="4">
    <source>
        <dbReference type="ARBA" id="ARBA00012670"/>
    </source>
</evidence>
<dbReference type="InterPro" id="IPR010720">
    <property type="entry name" value="Alpha-L-AF_C"/>
</dbReference>
<evidence type="ECO:0000256" key="9">
    <source>
        <dbReference type="PIRSR" id="PIRSR606710-2"/>
    </source>
</evidence>
<dbReference type="OrthoDB" id="9758333at2"/>
<dbReference type="EMBL" id="CP036278">
    <property type="protein sequence ID" value="QDU55114.1"/>
    <property type="molecule type" value="Genomic_DNA"/>
</dbReference>
<organism evidence="12 13">
    <name type="scientific">Aeoliella mucimassa</name>
    <dbReference type="NCBI Taxonomy" id="2527972"/>
    <lineage>
        <taxon>Bacteria</taxon>
        <taxon>Pseudomonadati</taxon>
        <taxon>Planctomycetota</taxon>
        <taxon>Planctomycetia</taxon>
        <taxon>Pirellulales</taxon>
        <taxon>Lacipirellulaceae</taxon>
        <taxon>Aeoliella</taxon>
    </lineage>
</organism>
<dbReference type="RefSeq" id="WP_145246011.1">
    <property type="nucleotide sequence ID" value="NZ_CP036278.1"/>
</dbReference>
<evidence type="ECO:0000256" key="3">
    <source>
        <dbReference type="ARBA" id="ARBA00009865"/>
    </source>
</evidence>
<dbReference type="PANTHER" id="PTHR31776">
    <property type="entry name" value="ALPHA-L-ARABINOFURANOSIDASE 1"/>
    <property type="match status" value="1"/>
</dbReference>
<dbReference type="CDD" id="cd09004">
    <property type="entry name" value="GH43_bXyl-like"/>
    <property type="match status" value="1"/>
</dbReference>
<reference evidence="12 13" key="1">
    <citation type="submission" date="2019-02" db="EMBL/GenBank/DDBJ databases">
        <title>Deep-cultivation of Planctomycetes and their phenomic and genomic characterization uncovers novel biology.</title>
        <authorList>
            <person name="Wiegand S."/>
            <person name="Jogler M."/>
            <person name="Boedeker C."/>
            <person name="Pinto D."/>
            <person name="Vollmers J."/>
            <person name="Rivas-Marin E."/>
            <person name="Kohn T."/>
            <person name="Peeters S.H."/>
            <person name="Heuer A."/>
            <person name="Rast P."/>
            <person name="Oberbeckmann S."/>
            <person name="Bunk B."/>
            <person name="Jeske O."/>
            <person name="Meyerdierks A."/>
            <person name="Storesund J.E."/>
            <person name="Kallscheuer N."/>
            <person name="Luecker S."/>
            <person name="Lage O.M."/>
            <person name="Pohl T."/>
            <person name="Merkel B.J."/>
            <person name="Hornburger P."/>
            <person name="Mueller R.-W."/>
            <person name="Bruemmer F."/>
            <person name="Labrenz M."/>
            <person name="Spormann A.M."/>
            <person name="Op den Camp H."/>
            <person name="Overmann J."/>
            <person name="Amann R."/>
            <person name="Jetten M.S.M."/>
            <person name="Mascher T."/>
            <person name="Medema M.H."/>
            <person name="Devos D.P."/>
            <person name="Kaster A.-K."/>
            <person name="Ovreas L."/>
            <person name="Rohde M."/>
            <person name="Galperin M.Y."/>
            <person name="Jogler C."/>
        </authorList>
    </citation>
    <scope>NUCLEOTIDE SEQUENCE [LARGE SCALE GENOMIC DNA]</scope>
    <source>
        <strain evidence="12 13">Pan181</strain>
    </source>
</reference>
<dbReference type="Proteomes" id="UP000315750">
    <property type="component" value="Chromosome"/>
</dbReference>
<evidence type="ECO:0000256" key="5">
    <source>
        <dbReference type="ARBA" id="ARBA00022729"/>
    </source>
</evidence>
<keyword evidence="7 12" id="KW-0326">Glycosidase</keyword>
<evidence type="ECO:0000256" key="6">
    <source>
        <dbReference type="ARBA" id="ARBA00022801"/>
    </source>
</evidence>
<dbReference type="SUPFAM" id="SSF51445">
    <property type="entry name" value="(Trans)glycosidases"/>
    <property type="match status" value="1"/>
</dbReference>
<name>A0A518AKA7_9BACT</name>
<feature type="chain" id="PRO_5022165285" description="non-reducing end alpha-L-arabinofuranosidase" evidence="10">
    <location>
        <begin position="28"/>
        <end position="1238"/>
    </location>
</feature>
<evidence type="ECO:0000256" key="8">
    <source>
        <dbReference type="PIRSR" id="PIRSR606710-1"/>
    </source>
</evidence>
<comment type="similarity">
    <text evidence="2">Belongs to the glycosyl hydrolase 51 family.</text>
</comment>
<dbReference type="AlphaFoldDB" id="A0A518AKA7"/>